<dbReference type="Pfam" id="PF13365">
    <property type="entry name" value="Trypsin_2"/>
    <property type="match status" value="1"/>
</dbReference>
<dbReference type="Proteomes" id="UP000548582">
    <property type="component" value="Unassembled WGS sequence"/>
</dbReference>
<evidence type="ECO:0000313" key="1">
    <source>
        <dbReference type="EMBL" id="NMJ40344.1"/>
    </source>
</evidence>
<protein>
    <submittedName>
        <fullName evidence="1">Trypsin-like peptidase domain-containing protein</fullName>
    </submittedName>
</protein>
<dbReference type="AlphaFoldDB" id="A0A848E7E8"/>
<dbReference type="EMBL" id="JABBKX010000001">
    <property type="protein sequence ID" value="NMJ40344.1"/>
    <property type="molecule type" value="Genomic_DNA"/>
</dbReference>
<accession>A0A848E7E8</accession>
<reference evidence="1 2" key="1">
    <citation type="submission" date="2020-03" db="EMBL/GenBank/DDBJ databases">
        <authorList>
            <person name="Sun Q."/>
        </authorList>
    </citation>
    <scope>NUCLEOTIDE SEQUENCE [LARGE SCALE GENOMIC DNA]</scope>
    <source>
        <strain evidence="1 2">JC162</strain>
    </source>
</reference>
<dbReference type="InterPro" id="IPR043504">
    <property type="entry name" value="Peptidase_S1_PA_chymotrypsin"/>
</dbReference>
<dbReference type="InterPro" id="IPR009003">
    <property type="entry name" value="Peptidase_S1_PA"/>
</dbReference>
<proteinExistence type="predicted"/>
<comment type="caution">
    <text evidence="1">The sequence shown here is derived from an EMBL/GenBank/DDBJ whole genome shotgun (WGS) entry which is preliminary data.</text>
</comment>
<gene>
    <name evidence="1" type="ORF">GWK16_03770</name>
</gene>
<name>A0A848E7E8_9PROT</name>
<dbReference type="Gene3D" id="2.40.10.10">
    <property type="entry name" value="Trypsin-like serine proteases"/>
    <property type="match status" value="2"/>
</dbReference>
<sequence length="251" mass="26041">MYLPKSTIAFGIQHQFKGSADMTRRACLLLAAVLLPSCSAMQDEPRGPQDLAATQRAKDLLWIVESDSGTAISSATAFGPGRLVTTATSVEDWVGLPLRVRRNGTVLPVRAMQLAVHQNFAILQVQEPGLQAPQAAADPAPNQRLFMAAANGGNVFDGGGPVVPLSAPVDGIANPRDVVVAELPAARGFAGGPVVDSGGNLIGIASGVLRGGVVDPAVPASVTPGSRVPHRSVIVLPVRVIDRTMQQEGLR</sequence>
<evidence type="ECO:0000313" key="2">
    <source>
        <dbReference type="Proteomes" id="UP000548582"/>
    </source>
</evidence>
<dbReference type="SUPFAM" id="SSF50494">
    <property type="entry name" value="Trypsin-like serine proteases"/>
    <property type="match status" value="1"/>
</dbReference>
<keyword evidence="2" id="KW-1185">Reference proteome</keyword>
<organism evidence="1 2">
    <name type="scientific">Neoroseomonas marina</name>
    <dbReference type="NCBI Taxonomy" id="1232220"/>
    <lineage>
        <taxon>Bacteria</taxon>
        <taxon>Pseudomonadati</taxon>
        <taxon>Pseudomonadota</taxon>
        <taxon>Alphaproteobacteria</taxon>
        <taxon>Acetobacterales</taxon>
        <taxon>Acetobacteraceae</taxon>
        <taxon>Neoroseomonas</taxon>
    </lineage>
</organism>